<dbReference type="PANTHER" id="PTHR39450:SF1">
    <property type="entry name" value="DUF1667 DOMAIN-CONTAINING PROTEIN"/>
    <property type="match status" value="1"/>
</dbReference>
<evidence type="ECO:0000313" key="2">
    <source>
        <dbReference type="Proteomes" id="UP000007093"/>
    </source>
</evidence>
<dbReference type="eggNOG" id="COG3862">
    <property type="taxonomic scope" value="Bacteria"/>
</dbReference>
<name>G4Q5E1_ACIIR</name>
<dbReference type="GeneID" id="92879301"/>
<dbReference type="PANTHER" id="PTHR39450">
    <property type="entry name" value="MOLYBDOPTERIN OXIDOREDUCTASE, 4FE-4S CLUSTER-BINDING SUBUNIT"/>
    <property type="match status" value="1"/>
</dbReference>
<dbReference type="KEGG" id="ain:Acin_2119"/>
<proteinExistence type="predicted"/>
<dbReference type="HOGENOM" id="CLU_148086_0_0_9"/>
<reference evidence="1 2" key="1">
    <citation type="journal article" date="2011" name="J. Bacteriol.">
        <title>Complete genome sequence of Acidaminococcus intestini RYC-MR95, a Gram-negative bacterium from the phylum Firmicutes.</title>
        <authorList>
            <person name="D'Auria G."/>
            <person name="Galan J.C."/>
            <person name="Rodriguez-Alcayna M."/>
            <person name="Moya A."/>
            <person name="Baquero F."/>
            <person name="Latorre A."/>
        </authorList>
    </citation>
    <scope>NUCLEOTIDE SEQUENCE [LARGE SCALE GENOMIC DNA]</scope>
    <source>
        <strain evidence="1 2">RyC-MR95</strain>
    </source>
</reference>
<accession>G4Q5E1</accession>
<gene>
    <name evidence="1" type="ordered locus">Acin_2119</name>
</gene>
<dbReference type="STRING" id="568816.Acin_2119"/>
<dbReference type="Pfam" id="PF07892">
    <property type="entry name" value="DUF1667"/>
    <property type="match status" value="1"/>
</dbReference>
<dbReference type="AlphaFoldDB" id="G4Q5E1"/>
<dbReference type="InterPro" id="IPR036593">
    <property type="entry name" value="CPE0013-like_sf"/>
</dbReference>
<dbReference type="PATRIC" id="fig|568816.4.peg.2050"/>
<organism evidence="1 2">
    <name type="scientific">Acidaminococcus intestini (strain RyC-MR95)</name>
    <dbReference type="NCBI Taxonomy" id="568816"/>
    <lineage>
        <taxon>Bacteria</taxon>
        <taxon>Bacillati</taxon>
        <taxon>Bacillota</taxon>
        <taxon>Negativicutes</taxon>
        <taxon>Acidaminococcales</taxon>
        <taxon>Acidaminococcaceae</taxon>
        <taxon>Acidaminococcus</taxon>
    </lineage>
</organism>
<dbReference type="Gene3D" id="3.10.530.10">
    <property type="entry name" value="CPE0013-like"/>
    <property type="match status" value="1"/>
</dbReference>
<evidence type="ECO:0000313" key="1">
    <source>
        <dbReference type="EMBL" id="AEQ23319.1"/>
    </source>
</evidence>
<dbReference type="InParanoid" id="G4Q5E1"/>
<dbReference type="RefSeq" id="WP_009014944.1">
    <property type="nucleotide sequence ID" value="NC_016077.1"/>
</dbReference>
<dbReference type="SUPFAM" id="SSF160148">
    <property type="entry name" value="CPE0013-like"/>
    <property type="match status" value="1"/>
</dbReference>
<protein>
    <submittedName>
        <fullName evidence="1">NAD(FAD)-dependent dehydrogenase</fullName>
    </submittedName>
</protein>
<sequence length="126" mass="13643">MNKELTCIVCPNGCDLHIAYEKSAETIEVLSVEGALCKRGETYARQELIAPKRSIASSVLVEGGELPLVSVRTKGVIPKNMIFPVMKEIRKTVVKAPVEEGSVLIPDVLGLGIDVIATKRVEKKQG</sequence>
<keyword evidence="2" id="KW-1185">Reference proteome</keyword>
<dbReference type="EMBL" id="CP003058">
    <property type="protein sequence ID" value="AEQ23319.1"/>
    <property type="molecule type" value="Genomic_DNA"/>
</dbReference>
<dbReference type="InterPro" id="IPR012460">
    <property type="entry name" value="DUF1667"/>
</dbReference>
<dbReference type="Proteomes" id="UP000007093">
    <property type="component" value="Chromosome"/>
</dbReference>